<dbReference type="OrthoDB" id="3936150at2759"/>
<evidence type="ECO:0000256" key="3">
    <source>
        <dbReference type="ARBA" id="ARBA00022692"/>
    </source>
</evidence>
<feature type="transmembrane region" description="Helical" evidence="7">
    <location>
        <begin position="224"/>
        <end position="244"/>
    </location>
</feature>
<evidence type="ECO:0000256" key="2">
    <source>
        <dbReference type="ARBA" id="ARBA00022448"/>
    </source>
</evidence>
<accession>A0A6J1CGB9</accession>
<evidence type="ECO:0000256" key="1">
    <source>
        <dbReference type="ARBA" id="ARBA00004141"/>
    </source>
</evidence>
<dbReference type="PROSITE" id="PS50850">
    <property type="entry name" value="MFS"/>
    <property type="match status" value="1"/>
</dbReference>
<protein>
    <submittedName>
        <fullName evidence="10">Organic cation/carnitine transporter 4-like</fullName>
    </submittedName>
</protein>
<dbReference type="Pfam" id="PF00083">
    <property type="entry name" value="Sugar_tr"/>
    <property type="match status" value="1"/>
</dbReference>
<dbReference type="Proteomes" id="UP000504603">
    <property type="component" value="Unplaced"/>
</dbReference>
<evidence type="ECO:0000256" key="5">
    <source>
        <dbReference type="ARBA" id="ARBA00023136"/>
    </source>
</evidence>
<evidence type="ECO:0000256" key="4">
    <source>
        <dbReference type="ARBA" id="ARBA00022989"/>
    </source>
</evidence>
<feature type="domain" description="Major facilitator superfamily (MFS) profile" evidence="8">
    <location>
        <begin position="118"/>
        <end position="570"/>
    </location>
</feature>
<dbReference type="InterPro" id="IPR036259">
    <property type="entry name" value="MFS_trans_sf"/>
</dbReference>
<evidence type="ECO:0000313" key="9">
    <source>
        <dbReference type="Proteomes" id="UP000504603"/>
    </source>
</evidence>
<dbReference type="InterPro" id="IPR005828">
    <property type="entry name" value="MFS_sugar_transport-like"/>
</dbReference>
<dbReference type="InterPro" id="IPR005829">
    <property type="entry name" value="Sugar_transporter_CS"/>
</dbReference>
<gene>
    <name evidence="10" type="primary">LOC111010563</name>
</gene>
<feature type="region of interest" description="Disordered" evidence="6">
    <location>
        <begin position="27"/>
        <end position="53"/>
    </location>
</feature>
<keyword evidence="5 7" id="KW-0472">Membrane</keyword>
<feature type="transmembrane region" description="Helical" evidence="7">
    <location>
        <begin position="194"/>
        <end position="212"/>
    </location>
</feature>
<dbReference type="GO" id="GO:0016020">
    <property type="term" value="C:membrane"/>
    <property type="evidence" value="ECO:0007669"/>
    <property type="project" value="UniProtKB-SubCell"/>
</dbReference>
<feature type="transmembrane region" description="Helical" evidence="7">
    <location>
        <begin position="430"/>
        <end position="451"/>
    </location>
</feature>
<dbReference type="InterPro" id="IPR020846">
    <property type="entry name" value="MFS_dom"/>
</dbReference>
<sequence length="590" mass="64577">MPTTELPLPSHFIIQFTKPPCKSMMPLQPHTNISFHRRRKKKEERRQYPLKSTPTPHLPYLSFSLMPGMSETATVSPQVELQQQQPPPPSVEFATERLTVDDMLLKYCGEFGRWQWKNFLLANLSWTLEALHTMVVIFADHEPHWQCVAGTACNRAAKSVCELKPGSWEWVEGRRSSTVAEWGLICGYKYKVGLAQAMFFLGCMMGSGLFGYLSGSALGRKRSLALVSIFNAIFGLLTAASPYYWTYVLLRALTGISTGGNAVCAFVLATEPIGPTKRGAAGMSSFYFFASGAAIISGMAYAIRSWRKLYIASSIPSLVFLIIVLPFISESPRWYLVHGKLDEAMKLMNSIAKCNGKHLPKGAILLLDKEAIGDDAKTNHNHEGHSSFAILIRSPIARTRLIIAMAISFVGAVIYYGLSLNVVNLKTNLYLSVFLNAVAETPAFLITAALLGKLGRKWIGVGTLWFSGASCLIGSLLRGHGRWKVGRMVCGMMGIFGMAGNYNLLFLYLEELFPTVVRNAAIGAATLAIQMGAVMAPFVVVLGGRLTFGVFAGCGLVGGILVFFLPETLNKPLYDTMAGLEHGERGSIDA</sequence>
<keyword evidence="4 7" id="KW-1133">Transmembrane helix</keyword>
<dbReference type="Gene3D" id="1.20.1250.20">
    <property type="entry name" value="MFS general substrate transporter like domains"/>
    <property type="match status" value="1"/>
</dbReference>
<dbReference type="GO" id="GO:0022857">
    <property type="term" value="F:transmembrane transporter activity"/>
    <property type="evidence" value="ECO:0007669"/>
    <property type="project" value="InterPro"/>
</dbReference>
<evidence type="ECO:0000256" key="7">
    <source>
        <dbReference type="SAM" id="Phobius"/>
    </source>
</evidence>
<feature type="transmembrane region" description="Helical" evidence="7">
    <location>
        <begin position="546"/>
        <end position="565"/>
    </location>
</feature>
<feature type="transmembrane region" description="Helical" evidence="7">
    <location>
        <begin position="458"/>
        <end position="479"/>
    </location>
</feature>
<comment type="subcellular location">
    <subcellularLocation>
        <location evidence="1">Membrane</location>
        <topology evidence="1">Multi-pass membrane protein</topology>
    </subcellularLocation>
</comment>
<dbReference type="KEGG" id="mcha:111010563"/>
<evidence type="ECO:0000259" key="8">
    <source>
        <dbReference type="PROSITE" id="PS50850"/>
    </source>
</evidence>
<keyword evidence="2" id="KW-0813">Transport</keyword>
<feature type="transmembrane region" description="Helical" evidence="7">
    <location>
        <begin position="309"/>
        <end position="328"/>
    </location>
</feature>
<reference evidence="10" key="1">
    <citation type="submission" date="2025-08" db="UniProtKB">
        <authorList>
            <consortium name="RefSeq"/>
        </authorList>
    </citation>
    <scope>IDENTIFICATION</scope>
    <source>
        <strain evidence="10">OHB3-1</strain>
    </source>
</reference>
<name>A0A6J1CGB9_MOMCH</name>
<dbReference type="PROSITE" id="PS00217">
    <property type="entry name" value="SUGAR_TRANSPORT_2"/>
    <property type="match status" value="1"/>
</dbReference>
<feature type="transmembrane region" description="Helical" evidence="7">
    <location>
        <begin position="401"/>
        <end position="418"/>
    </location>
</feature>
<dbReference type="PANTHER" id="PTHR24064">
    <property type="entry name" value="SOLUTE CARRIER FAMILY 22 MEMBER"/>
    <property type="match status" value="1"/>
</dbReference>
<feature type="transmembrane region" description="Helical" evidence="7">
    <location>
        <begin position="521"/>
        <end position="540"/>
    </location>
</feature>
<dbReference type="GeneID" id="111010563"/>
<proteinExistence type="predicted"/>
<keyword evidence="3 7" id="KW-0812">Transmembrane</keyword>
<evidence type="ECO:0000313" key="10">
    <source>
        <dbReference type="RefSeq" id="XP_022139713.1"/>
    </source>
</evidence>
<evidence type="ECO:0000256" key="6">
    <source>
        <dbReference type="SAM" id="MobiDB-lite"/>
    </source>
</evidence>
<feature type="transmembrane region" description="Helical" evidence="7">
    <location>
        <begin position="281"/>
        <end position="303"/>
    </location>
</feature>
<dbReference type="SUPFAM" id="SSF103473">
    <property type="entry name" value="MFS general substrate transporter"/>
    <property type="match status" value="1"/>
</dbReference>
<organism evidence="9 10">
    <name type="scientific">Momordica charantia</name>
    <name type="common">Bitter gourd</name>
    <name type="synonym">Balsam pear</name>
    <dbReference type="NCBI Taxonomy" id="3673"/>
    <lineage>
        <taxon>Eukaryota</taxon>
        <taxon>Viridiplantae</taxon>
        <taxon>Streptophyta</taxon>
        <taxon>Embryophyta</taxon>
        <taxon>Tracheophyta</taxon>
        <taxon>Spermatophyta</taxon>
        <taxon>Magnoliopsida</taxon>
        <taxon>eudicotyledons</taxon>
        <taxon>Gunneridae</taxon>
        <taxon>Pentapetalae</taxon>
        <taxon>rosids</taxon>
        <taxon>fabids</taxon>
        <taxon>Cucurbitales</taxon>
        <taxon>Cucurbitaceae</taxon>
        <taxon>Momordiceae</taxon>
        <taxon>Momordica</taxon>
    </lineage>
</organism>
<dbReference type="RefSeq" id="XP_022139713.1">
    <property type="nucleotide sequence ID" value="XM_022284021.1"/>
</dbReference>
<dbReference type="AlphaFoldDB" id="A0A6J1CGB9"/>
<keyword evidence="9" id="KW-1185">Reference proteome</keyword>
<feature type="transmembrane region" description="Helical" evidence="7">
    <location>
        <begin position="485"/>
        <end position="509"/>
    </location>
</feature>